<reference evidence="11" key="1">
    <citation type="submission" date="2020-10" db="EMBL/GenBank/DDBJ databases">
        <title>Connecting structure to function with the recovery of over 1000 high-quality activated sludge metagenome-assembled genomes encoding full-length rRNA genes using long-read sequencing.</title>
        <authorList>
            <person name="Singleton C.M."/>
            <person name="Petriglieri F."/>
            <person name="Kristensen J.M."/>
            <person name="Kirkegaard R.H."/>
            <person name="Michaelsen T.Y."/>
            <person name="Andersen M.H."/>
            <person name="Karst S.M."/>
            <person name="Dueholm M.S."/>
            <person name="Nielsen P.H."/>
            <person name="Albertsen M."/>
        </authorList>
    </citation>
    <scope>NUCLEOTIDE SEQUENCE</scope>
    <source>
        <strain evidence="11">Bjer_18-Q3-R1-45_BAT3C.347</strain>
    </source>
</reference>
<keyword evidence="5 10" id="KW-0812">Transmembrane</keyword>
<evidence type="ECO:0000256" key="6">
    <source>
        <dbReference type="ARBA" id="ARBA00022968"/>
    </source>
</evidence>
<evidence type="ECO:0000256" key="7">
    <source>
        <dbReference type="ARBA" id="ARBA00022989"/>
    </source>
</evidence>
<evidence type="ECO:0000256" key="9">
    <source>
        <dbReference type="ARBA" id="ARBA00023136"/>
    </source>
</evidence>
<evidence type="ECO:0000256" key="5">
    <source>
        <dbReference type="ARBA" id="ARBA00022692"/>
    </source>
</evidence>
<keyword evidence="7 10" id="KW-1133">Transmembrane helix</keyword>
<evidence type="ECO:0000256" key="2">
    <source>
        <dbReference type="ARBA" id="ARBA00004382"/>
    </source>
</evidence>
<evidence type="ECO:0000256" key="10">
    <source>
        <dbReference type="SAM" id="Phobius"/>
    </source>
</evidence>
<comment type="subcellular location">
    <subcellularLocation>
        <location evidence="2">Cell inner membrane</location>
        <topology evidence="2">Single-pass type II membrane protein</topology>
        <orientation evidence="2">Periplasmic side</orientation>
    </subcellularLocation>
</comment>
<dbReference type="GO" id="GO:0005886">
    <property type="term" value="C:plasma membrane"/>
    <property type="evidence" value="ECO:0007669"/>
    <property type="project" value="UniProtKB-SubCell"/>
</dbReference>
<evidence type="ECO:0000256" key="8">
    <source>
        <dbReference type="ARBA" id="ARBA00023008"/>
    </source>
</evidence>
<dbReference type="Proteomes" id="UP000807785">
    <property type="component" value="Unassembled WGS sequence"/>
</dbReference>
<comment type="caution">
    <text evidence="11">The sequence shown here is derived from an EMBL/GenBank/DDBJ whole genome shotgun (WGS) entry which is preliminary data.</text>
</comment>
<protein>
    <recommendedName>
        <fullName evidence="4">Cytochrome c oxidase assembly protein CtaG</fullName>
    </recommendedName>
</protein>
<sequence>MRTTAPDNRKMLLKLAVIALGMFGFGFALVPFYEKICQVAGINNLLQPDTVTNTQVDLSRSVIIEFDANTHDMPWRFRPLEASVTVHPGELKTISYEVVNTRDRPVSGQAIPSYGPQHAAQYFRKMECFCFNKQTLAAGERRQMPVTFVVDPALPADVGTITLSYTFFEVEGSAGTPPRAPASQGRTS</sequence>
<dbReference type="AlphaFoldDB" id="A0A9D7HKZ0"/>
<dbReference type="GO" id="GO:0005507">
    <property type="term" value="F:copper ion binding"/>
    <property type="evidence" value="ECO:0007669"/>
    <property type="project" value="InterPro"/>
</dbReference>
<evidence type="ECO:0000313" key="11">
    <source>
        <dbReference type="EMBL" id="MBK6972128.1"/>
    </source>
</evidence>
<evidence type="ECO:0000256" key="3">
    <source>
        <dbReference type="ARBA" id="ARBA00009620"/>
    </source>
</evidence>
<dbReference type="PIRSF" id="PIRSF005413">
    <property type="entry name" value="COX11"/>
    <property type="match status" value="1"/>
</dbReference>
<dbReference type="InterPro" id="IPR023471">
    <property type="entry name" value="CtaG/Cox11_dom_sf"/>
</dbReference>
<evidence type="ECO:0000256" key="1">
    <source>
        <dbReference type="ARBA" id="ARBA00004007"/>
    </source>
</evidence>
<keyword evidence="6" id="KW-0735">Signal-anchor</keyword>
<dbReference type="SUPFAM" id="SSF110111">
    <property type="entry name" value="Ctag/Cox11"/>
    <property type="match status" value="1"/>
</dbReference>
<gene>
    <name evidence="11" type="ORF">IPH26_03955</name>
</gene>
<name>A0A9D7HKZ0_9PROT</name>
<keyword evidence="9 10" id="KW-0472">Membrane</keyword>
<dbReference type="EMBL" id="JADJEV010000002">
    <property type="protein sequence ID" value="MBK6972128.1"/>
    <property type="molecule type" value="Genomic_DNA"/>
</dbReference>
<dbReference type="Gene3D" id="2.60.370.10">
    <property type="entry name" value="Ctag/Cox11"/>
    <property type="match status" value="1"/>
</dbReference>
<evidence type="ECO:0000313" key="12">
    <source>
        <dbReference type="Proteomes" id="UP000807785"/>
    </source>
</evidence>
<dbReference type="PANTHER" id="PTHR21320">
    <property type="entry name" value="CYTOCHROME C OXIDASE ASSEMBLY PROTEIN COX11-RELATED"/>
    <property type="match status" value="1"/>
</dbReference>
<keyword evidence="8" id="KW-0186">Copper</keyword>
<organism evidence="11 12">
    <name type="scientific">Candidatus Methylophosphatis roskildensis</name>
    <dbReference type="NCBI Taxonomy" id="2899263"/>
    <lineage>
        <taxon>Bacteria</taxon>
        <taxon>Pseudomonadati</taxon>
        <taxon>Pseudomonadota</taxon>
        <taxon>Betaproteobacteria</taxon>
        <taxon>Nitrosomonadales</taxon>
        <taxon>Sterolibacteriaceae</taxon>
        <taxon>Candidatus Methylophosphatis</taxon>
    </lineage>
</organism>
<accession>A0A9D7HKZ0</accession>
<comment type="similarity">
    <text evidence="3">Belongs to the COX11/CtaG family.</text>
</comment>
<dbReference type="NCBIfam" id="NF003465">
    <property type="entry name" value="PRK05089.1"/>
    <property type="match status" value="1"/>
</dbReference>
<dbReference type="InterPro" id="IPR007533">
    <property type="entry name" value="Cyt_c_oxidase_assmbl_CtaG"/>
</dbReference>
<dbReference type="Pfam" id="PF04442">
    <property type="entry name" value="CtaG_Cox11"/>
    <property type="match status" value="1"/>
</dbReference>
<comment type="function">
    <text evidence="1">Exerts its effect at some terminal stage of cytochrome c oxidase synthesis, probably by being involved in the insertion of the copper B into subunit I.</text>
</comment>
<feature type="transmembrane region" description="Helical" evidence="10">
    <location>
        <begin position="12"/>
        <end position="33"/>
    </location>
</feature>
<proteinExistence type="inferred from homology"/>
<dbReference type="PANTHER" id="PTHR21320:SF3">
    <property type="entry name" value="CYTOCHROME C OXIDASE ASSEMBLY PROTEIN COX11, MITOCHONDRIAL-RELATED"/>
    <property type="match status" value="1"/>
</dbReference>
<evidence type="ECO:0000256" key="4">
    <source>
        <dbReference type="ARBA" id="ARBA00015384"/>
    </source>
</evidence>